<accession>A0AAD3CJ11</accession>
<evidence type="ECO:0000256" key="3">
    <source>
        <dbReference type="ARBA" id="ARBA00023187"/>
    </source>
</evidence>
<dbReference type="SUPFAM" id="SSF54928">
    <property type="entry name" value="RNA-binding domain, RBD"/>
    <property type="match status" value="1"/>
</dbReference>
<keyword evidence="1" id="KW-0507">mRNA processing</keyword>
<dbReference type="PANTHER" id="PTHR23139">
    <property type="entry name" value="RNA-BINDING PROTEIN"/>
    <property type="match status" value="1"/>
</dbReference>
<evidence type="ECO:0000256" key="2">
    <source>
        <dbReference type="ARBA" id="ARBA00022884"/>
    </source>
</evidence>
<organism evidence="5 6">
    <name type="scientific">Chaetoceros tenuissimus</name>
    <dbReference type="NCBI Taxonomy" id="426638"/>
    <lineage>
        <taxon>Eukaryota</taxon>
        <taxon>Sar</taxon>
        <taxon>Stramenopiles</taxon>
        <taxon>Ochrophyta</taxon>
        <taxon>Bacillariophyta</taxon>
        <taxon>Coscinodiscophyceae</taxon>
        <taxon>Chaetocerotophycidae</taxon>
        <taxon>Chaetocerotales</taxon>
        <taxon>Chaetocerotaceae</taxon>
        <taxon>Chaetoceros</taxon>
    </lineage>
</organism>
<keyword evidence="3" id="KW-0508">mRNA splicing</keyword>
<dbReference type="Pfam" id="PF00076">
    <property type="entry name" value="RRM_1"/>
    <property type="match status" value="1"/>
</dbReference>
<dbReference type="GO" id="GO:0006397">
    <property type="term" value="P:mRNA processing"/>
    <property type="evidence" value="ECO:0007669"/>
    <property type="project" value="UniProtKB-KW"/>
</dbReference>
<sequence length="194" mass="21103">MLTDFLGKALQQVGLTIMPGNPINTCRVNGKFAFIELRTVREAENALNLNNIPFMGAMLRVGRPSKYTGKVTPHGNWEDILAKYMSGELTLPQQAGGAPAAPAPLASASSCVVELKHMLTHDDLRDDTEYEEIMEDTKDECSQFGALKSVIIPRSGPGVTKIFLEYLTKEDAAKAIAGLAGRTFDGRKGIFLFV</sequence>
<comment type="caution">
    <text evidence="5">The sequence shown here is derived from an EMBL/GenBank/DDBJ whole genome shotgun (WGS) entry which is preliminary data.</text>
</comment>
<evidence type="ECO:0000259" key="4">
    <source>
        <dbReference type="Pfam" id="PF00076"/>
    </source>
</evidence>
<dbReference type="CDD" id="cd12232">
    <property type="entry name" value="RRM3_U2AF65"/>
    <property type="match status" value="1"/>
</dbReference>
<dbReference type="FunFam" id="3.30.70.330:FF:000097">
    <property type="entry name" value="U2 snRNP auxiliary factor large subunit"/>
    <property type="match status" value="1"/>
</dbReference>
<keyword evidence="2" id="KW-0694">RNA-binding</keyword>
<gene>
    <name evidence="5" type="ORF">CTEN210_02133</name>
</gene>
<dbReference type="Proteomes" id="UP001054902">
    <property type="component" value="Unassembled WGS sequence"/>
</dbReference>
<dbReference type="GO" id="GO:0008380">
    <property type="term" value="P:RNA splicing"/>
    <property type="evidence" value="ECO:0007669"/>
    <property type="project" value="UniProtKB-KW"/>
</dbReference>
<feature type="domain" description="RRM" evidence="4">
    <location>
        <begin position="138"/>
        <end position="188"/>
    </location>
</feature>
<dbReference type="InterPro" id="IPR035979">
    <property type="entry name" value="RBD_domain_sf"/>
</dbReference>
<evidence type="ECO:0000313" key="5">
    <source>
        <dbReference type="EMBL" id="GFH45659.1"/>
    </source>
</evidence>
<name>A0AAD3CJ11_9STRA</name>
<dbReference type="Gene3D" id="3.30.70.330">
    <property type="match status" value="2"/>
</dbReference>
<evidence type="ECO:0000256" key="1">
    <source>
        <dbReference type="ARBA" id="ARBA00022664"/>
    </source>
</evidence>
<dbReference type="InterPro" id="IPR012677">
    <property type="entry name" value="Nucleotide-bd_a/b_plait_sf"/>
</dbReference>
<reference evidence="5 6" key="1">
    <citation type="journal article" date="2021" name="Sci. Rep.">
        <title>The genome of the diatom Chaetoceros tenuissimus carries an ancient integrated fragment of an extant virus.</title>
        <authorList>
            <person name="Hongo Y."/>
            <person name="Kimura K."/>
            <person name="Takaki Y."/>
            <person name="Yoshida Y."/>
            <person name="Baba S."/>
            <person name="Kobayashi G."/>
            <person name="Nagasaki K."/>
            <person name="Hano T."/>
            <person name="Tomaru Y."/>
        </authorList>
    </citation>
    <scope>NUCLEOTIDE SEQUENCE [LARGE SCALE GENOMIC DNA]</scope>
    <source>
        <strain evidence="5 6">NIES-3715</strain>
    </source>
</reference>
<dbReference type="InterPro" id="IPR000504">
    <property type="entry name" value="RRM_dom"/>
</dbReference>
<keyword evidence="6" id="KW-1185">Reference proteome</keyword>
<protein>
    <recommendedName>
        <fullName evidence="4">RRM domain-containing protein</fullName>
    </recommendedName>
</protein>
<dbReference type="GO" id="GO:0003723">
    <property type="term" value="F:RNA binding"/>
    <property type="evidence" value="ECO:0007669"/>
    <property type="project" value="UniProtKB-KW"/>
</dbReference>
<proteinExistence type="predicted"/>
<dbReference type="EMBL" id="BLLK01000022">
    <property type="protein sequence ID" value="GFH45659.1"/>
    <property type="molecule type" value="Genomic_DNA"/>
</dbReference>
<evidence type="ECO:0000313" key="6">
    <source>
        <dbReference type="Proteomes" id="UP001054902"/>
    </source>
</evidence>
<dbReference type="AlphaFoldDB" id="A0AAD3CJ11"/>